<feature type="region of interest" description="Disordered" evidence="1">
    <location>
        <begin position="46"/>
        <end position="66"/>
    </location>
</feature>
<dbReference type="Proteomes" id="UP000826195">
    <property type="component" value="Unassembled WGS sequence"/>
</dbReference>
<evidence type="ECO:0008006" key="5">
    <source>
        <dbReference type="Google" id="ProtNLM"/>
    </source>
</evidence>
<keyword evidence="4" id="KW-1185">Reference proteome</keyword>
<organism evidence="3 4">
    <name type="scientific">Cotesia glomerata</name>
    <name type="common">Lepidopteran parasitic wasp</name>
    <name type="synonym">Apanteles glomeratus</name>
    <dbReference type="NCBI Taxonomy" id="32391"/>
    <lineage>
        <taxon>Eukaryota</taxon>
        <taxon>Metazoa</taxon>
        <taxon>Ecdysozoa</taxon>
        <taxon>Arthropoda</taxon>
        <taxon>Hexapoda</taxon>
        <taxon>Insecta</taxon>
        <taxon>Pterygota</taxon>
        <taxon>Neoptera</taxon>
        <taxon>Endopterygota</taxon>
        <taxon>Hymenoptera</taxon>
        <taxon>Apocrita</taxon>
        <taxon>Ichneumonoidea</taxon>
        <taxon>Braconidae</taxon>
        <taxon>Microgastrinae</taxon>
        <taxon>Cotesia</taxon>
    </lineage>
</organism>
<reference evidence="3 4" key="1">
    <citation type="journal article" date="2021" name="J. Hered.">
        <title>A chromosome-level genome assembly of the parasitoid wasp, Cotesia glomerata (Hymenoptera: Braconidae).</title>
        <authorList>
            <person name="Pinto B.J."/>
            <person name="Weis J.J."/>
            <person name="Gamble T."/>
            <person name="Ode P.J."/>
            <person name="Paul R."/>
            <person name="Zaspel J.M."/>
        </authorList>
    </citation>
    <scope>NUCLEOTIDE SEQUENCE [LARGE SCALE GENOMIC DNA]</scope>
    <source>
        <strain evidence="3">CgM1</strain>
    </source>
</reference>
<evidence type="ECO:0000313" key="4">
    <source>
        <dbReference type="Proteomes" id="UP000826195"/>
    </source>
</evidence>
<feature type="compositionally biased region" description="Basic residues" evidence="1">
    <location>
        <begin position="54"/>
        <end position="63"/>
    </location>
</feature>
<accession>A0AAV7JAE4</accession>
<evidence type="ECO:0000313" key="3">
    <source>
        <dbReference type="EMBL" id="KAH0569082.1"/>
    </source>
</evidence>
<dbReference type="EMBL" id="JAHXZJ010000001">
    <property type="protein sequence ID" value="KAH0569082.1"/>
    <property type="molecule type" value="Genomic_DNA"/>
</dbReference>
<proteinExistence type="predicted"/>
<keyword evidence="2" id="KW-0732">Signal</keyword>
<dbReference type="AlphaFoldDB" id="A0AAV7JAE4"/>
<comment type="caution">
    <text evidence="3">The sequence shown here is derived from an EMBL/GenBank/DDBJ whole genome shotgun (WGS) entry which is preliminary data.</text>
</comment>
<sequence length="109" mass="12617">MSSKHRRSEVLFIIFSFGARPVLGKGEECRVDGFVRGKWEREMSKELRSTARKGEKKGKRRHLRQESRVCKERCVHQSPLSPLKGNECLVERHPQSPLLGLFGLMKRSI</sequence>
<protein>
    <recommendedName>
        <fullName evidence="5">Secreted protein</fullName>
    </recommendedName>
</protein>
<feature type="chain" id="PRO_5043698021" description="Secreted protein" evidence="2">
    <location>
        <begin position="25"/>
        <end position="109"/>
    </location>
</feature>
<evidence type="ECO:0000256" key="2">
    <source>
        <dbReference type="SAM" id="SignalP"/>
    </source>
</evidence>
<name>A0AAV7JAE4_COTGL</name>
<evidence type="ECO:0000256" key="1">
    <source>
        <dbReference type="SAM" id="MobiDB-lite"/>
    </source>
</evidence>
<gene>
    <name evidence="3" type="ORF">KQX54_021790</name>
</gene>
<feature type="signal peptide" evidence="2">
    <location>
        <begin position="1"/>
        <end position="24"/>
    </location>
</feature>